<comment type="subcellular location">
    <subcellularLocation>
        <location evidence="19">Secreted</location>
    </subcellularLocation>
</comment>
<comment type="function">
    <text evidence="2">Removal of H(2)O(2), oxidation of toxic reductants, biosynthesis and degradation of lignin, suberization, auxin catabolism, response to environmental stresses such as wounding, pathogen attack and oxidative stress. These functions might be dependent on each isozyme/isoform in each plant tissue.</text>
</comment>
<reference evidence="21 22" key="1">
    <citation type="submission" date="2020-08" db="EMBL/GenBank/DDBJ databases">
        <title>Plant Genome Project.</title>
        <authorList>
            <person name="Zhang R.-G."/>
        </authorList>
    </citation>
    <scope>NUCLEOTIDE SEQUENCE [LARGE SCALE GENOMIC DNA]</scope>
    <source>
        <tissue evidence="21">Rhizome</tissue>
    </source>
</reference>
<dbReference type="FunFam" id="1.10.420.10:FF:000008">
    <property type="entry name" value="Peroxidase"/>
    <property type="match status" value="1"/>
</dbReference>
<comment type="caution">
    <text evidence="21">The sequence shown here is derived from an EMBL/GenBank/DDBJ whole genome shotgun (WGS) entry which is preliminary data.</text>
</comment>
<keyword evidence="11 18" id="KW-1015">Disulfide bond</keyword>
<evidence type="ECO:0000256" key="15">
    <source>
        <dbReference type="PIRSR" id="PIRSR600823-2"/>
    </source>
</evidence>
<comment type="cofactor">
    <cofactor evidence="16 19">
        <name>heme b</name>
        <dbReference type="ChEBI" id="CHEBI:60344"/>
    </cofactor>
    <text evidence="16 19">Binds 1 heme b (iron(II)-protoporphyrin IX) group per subunit.</text>
</comment>
<dbReference type="FunFam" id="1.10.520.10:FF:000009">
    <property type="entry name" value="Peroxidase"/>
    <property type="match status" value="1"/>
</dbReference>
<feature type="binding site" evidence="16">
    <location>
        <position position="244"/>
    </location>
    <ligand>
        <name>Ca(2+)</name>
        <dbReference type="ChEBI" id="CHEBI:29108"/>
        <label>2</label>
    </ligand>
</feature>
<dbReference type="GO" id="GO:0006979">
    <property type="term" value="P:response to oxidative stress"/>
    <property type="evidence" value="ECO:0007669"/>
    <property type="project" value="UniProtKB-UniRule"/>
</dbReference>
<evidence type="ECO:0000256" key="13">
    <source>
        <dbReference type="ARBA" id="ARBA00023324"/>
    </source>
</evidence>
<dbReference type="Proteomes" id="UP000734854">
    <property type="component" value="Unassembled WGS sequence"/>
</dbReference>
<evidence type="ECO:0000313" key="22">
    <source>
        <dbReference type="Proteomes" id="UP000734854"/>
    </source>
</evidence>
<sequence length="324" mass="35057">MALARGSSMLLSLVVVLCMSVAGSASDFKVGYYWESCPKAEDIVKEELYNAFKANAGIGADLIRLHFHDCFGCDASILVDSTQGNIAEKDAPPNKTFEDEVFDVIDSIKARLEVACKGTVSCADIIAFAARDSVVQYGGKYYNVPSGRKDGMVSIANETVDLPPPTLNLNQLTAMFASKGLSQDDLVILSGAHTIGVAHCPSFADRLYNYSGTLKGDPSLDVEYAKQLKHECPQGNTVNEVDMDPQSPLTFDSSFYEDVASNRGLFTSDQTLMSTSTTAYKVSQYAKYPEFFKKAFAASMVKMGQIGVLTGKQGTVRANCRVIN</sequence>
<dbReference type="PROSITE" id="PS00435">
    <property type="entry name" value="PEROXIDASE_1"/>
    <property type="match status" value="1"/>
</dbReference>
<feature type="disulfide bond" evidence="18">
    <location>
        <begin position="70"/>
        <end position="73"/>
    </location>
</feature>
<evidence type="ECO:0000256" key="9">
    <source>
        <dbReference type="ARBA" id="ARBA00023002"/>
    </source>
</evidence>
<dbReference type="PROSITE" id="PS50873">
    <property type="entry name" value="PEROXIDASE_4"/>
    <property type="match status" value="1"/>
</dbReference>
<keyword evidence="8 16" id="KW-0106">Calcium</keyword>
<dbReference type="PRINTS" id="PR00458">
    <property type="entry name" value="PEROXIDASE"/>
</dbReference>
<feature type="binding site" evidence="15">
    <location>
        <position position="163"/>
    </location>
    <ligand>
        <name>substrate</name>
    </ligand>
</feature>
<keyword evidence="10 16" id="KW-0408">Iron</keyword>
<evidence type="ECO:0000256" key="6">
    <source>
        <dbReference type="ARBA" id="ARBA00022617"/>
    </source>
</evidence>
<evidence type="ECO:0000256" key="2">
    <source>
        <dbReference type="ARBA" id="ARBA00002322"/>
    </source>
</evidence>
<dbReference type="PROSITE" id="PS00436">
    <property type="entry name" value="PEROXIDASE_2"/>
    <property type="match status" value="1"/>
</dbReference>
<feature type="site" description="Transition state stabilizer" evidence="17">
    <location>
        <position position="64"/>
    </location>
</feature>
<feature type="binding site" evidence="16">
    <location>
        <position position="74"/>
    </location>
    <ligand>
        <name>Ca(2+)</name>
        <dbReference type="ChEBI" id="CHEBI:29108"/>
        <label>1</label>
    </ligand>
</feature>
<feature type="chain" id="PRO_5035337053" description="Peroxidase" evidence="19">
    <location>
        <begin position="26"/>
        <end position="324"/>
    </location>
</feature>
<keyword evidence="7 16" id="KW-0479">Metal-binding</keyword>
<dbReference type="EC" id="1.11.1.7" evidence="19"/>
<dbReference type="PRINTS" id="PR00461">
    <property type="entry name" value="PLPEROXIDASE"/>
</dbReference>
<keyword evidence="12" id="KW-0325">Glycoprotein</keyword>
<feature type="binding site" evidence="16">
    <location>
        <position position="69"/>
    </location>
    <ligand>
        <name>Ca(2+)</name>
        <dbReference type="ChEBI" id="CHEBI:29108"/>
        <label>1</label>
    </ligand>
</feature>
<comment type="cofactor">
    <cofactor evidence="16 19">
        <name>Ca(2+)</name>
        <dbReference type="ChEBI" id="CHEBI:29108"/>
    </cofactor>
    <text evidence="16 19">Binds 2 calcium ions per subunit.</text>
</comment>
<evidence type="ECO:0000256" key="1">
    <source>
        <dbReference type="ARBA" id="ARBA00000189"/>
    </source>
</evidence>
<feature type="binding site" evidence="16">
    <location>
        <position position="194"/>
    </location>
    <ligand>
        <name>Ca(2+)</name>
        <dbReference type="ChEBI" id="CHEBI:29108"/>
        <label>2</label>
    </ligand>
</feature>
<dbReference type="PANTHER" id="PTHR31517">
    <property type="match status" value="1"/>
</dbReference>
<dbReference type="GO" id="GO:0042744">
    <property type="term" value="P:hydrogen peroxide catabolic process"/>
    <property type="evidence" value="ECO:0007669"/>
    <property type="project" value="UniProtKB-KW"/>
</dbReference>
<feature type="binding site" description="axial binding residue" evidence="16">
    <location>
        <position position="193"/>
    </location>
    <ligand>
        <name>heme b</name>
        <dbReference type="ChEBI" id="CHEBI:60344"/>
    </ligand>
    <ligandPart>
        <name>Fe</name>
        <dbReference type="ChEBI" id="CHEBI:18248"/>
    </ligandPart>
</feature>
<feature type="disulfide bond" evidence="18">
    <location>
        <begin position="200"/>
        <end position="232"/>
    </location>
</feature>
<evidence type="ECO:0000256" key="3">
    <source>
        <dbReference type="ARBA" id="ARBA00006873"/>
    </source>
</evidence>
<evidence type="ECO:0000256" key="5">
    <source>
        <dbReference type="ARBA" id="ARBA00022559"/>
    </source>
</evidence>
<dbReference type="InterPro" id="IPR010255">
    <property type="entry name" value="Haem_peroxidase_sf"/>
</dbReference>
<keyword evidence="19" id="KW-0732">Signal</keyword>
<dbReference type="PANTHER" id="PTHR31517:SF84">
    <property type="entry name" value="PEROXIDASE"/>
    <property type="match status" value="1"/>
</dbReference>
<evidence type="ECO:0000256" key="16">
    <source>
        <dbReference type="PIRSR" id="PIRSR600823-3"/>
    </source>
</evidence>
<proteinExistence type="inferred from homology"/>
<feature type="binding site" evidence="16">
    <location>
        <position position="88"/>
    </location>
    <ligand>
        <name>Ca(2+)</name>
        <dbReference type="ChEBI" id="CHEBI:29108"/>
        <label>1</label>
    </ligand>
</feature>
<evidence type="ECO:0000256" key="7">
    <source>
        <dbReference type="ARBA" id="ARBA00022723"/>
    </source>
</evidence>
<dbReference type="Gene3D" id="1.10.420.10">
    <property type="entry name" value="Peroxidase, domain 2"/>
    <property type="match status" value="1"/>
</dbReference>
<feature type="disulfide bond" evidence="18">
    <location>
        <begin position="37"/>
        <end position="116"/>
    </location>
</feature>
<feature type="binding site" evidence="16">
    <location>
        <position position="76"/>
    </location>
    <ligand>
        <name>Ca(2+)</name>
        <dbReference type="ChEBI" id="CHEBI:29108"/>
        <label>1</label>
    </ligand>
</feature>
<evidence type="ECO:0000256" key="8">
    <source>
        <dbReference type="ARBA" id="ARBA00022837"/>
    </source>
</evidence>
<evidence type="ECO:0000256" key="18">
    <source>
        <dbReference type="PIRSR" id="PIRSR600823-5"/>
    </source>
</evidence>
<evidence type="ECO:0000256" key="12">
    <source>
        <dbReference type="ARBA" id="ARBA00023180"/>
    </source>
</evidence>
<evidence type="ECO:0000256" key="19">
    <source>
        <dbReference type="RuleBase" id="RU362060"/>
    </source>
</evidence>
<comment type="similarity">
    <text evidence="19">Belongs to the peroxidase family. Classical plant (class III) peroxidase subfamily.</text>
</comment>
<dbReference type="EMBL" id="JACMSC010000002">
    <property type="protein sequence ID" value="KAG6534387.1"/>
    <property type="molecule type" value="Genomic_DNA"/>
</dbReference>
<keyword evidence="5 19" id="KW-0575">Peroxidase</keyword>
<dbReference type="GO" id="GO:0046872">
    <property type="term" value="F:metal ion binding"/>
    <property type="evidence" value="ECO:0007669"/>
    <property type="project" value="UniProtKB-UniRule"/>
</dbReference>
<dbReference type="Pfam" id="PF00141">
    <property type="entry name" value="peroxidase"/>
    <property type="match status" value="1"/>
</dbReference>
<dbReference type="AlphaFoldDB" id="A0A8J5LX38"/>
<protein>
    <recommendedName>
        <fullName evidence="19">Peroxidase</fullName>
        <ecNumber evidence="19">1.11.1.7</ecNumber>
    </recommendedName>
</protein>
<keyword evidence="6 19" id="KW-0349">Heme</keyword>
<comment type="catalytic activity">
    <reaction evidence="1 19">
        <text>2 a phenolic donor + H2O2 = 2 a phenolic radical donor + 2 H2O</text>
        <dbReference type="Rhea" id="RHEA:56136"/>
        <dbReference type="ChEBI" id="CHEBI:15377"/>
        <dbReference type="ChEBI" id="CHEBI:16240"/>
        <dbReference type="ChEBI" id="CHEBI:139520"/>
        <dbReference type="ChEBI" id="CHEBI:139521"/>
        <dbReference type="EC" id="1.11.1.7"/>
    </reaction>
</comment>
<dbReference type="GO" id="GO:0005576">
    <property type="term" value="C:extracellular region"/>
    <property type="evidence" value="ECO:0007669"/>
    <property type="project" value="UniProtKB-SubCell"/>
</dbReference>
<dbReference type="SUPFAM" id="SSF48113">
    <property type="entry name" value="Heme-dependent peroxidases"/>
    <property type="match status" value="1"/>
</dbReference>
<evidence type="ECO:0000256" key="10">
    <source>
        <dbReference type="ARBA" id="ARBA00023004"/>
    </source>
</evidence>
<feature type="binding site" evidence="16">
    <location>
        <position position="72"/>
    </location>
    <ligand>
        <name>Ca(2+)</name>
        <dbReference type="ChEBI" id="CHEBI:29108"/>
        <label>1</label>
    </ligand>
</feature>
<dbReference type="InterPro" id="IPR033905">
    <property type="entry name" value="Secretory_peroxidase"/>
</dbReference>
<comment type="similarity">
    <text evidence="3">Belongs to the peroxidase family. Ascorbate peroxidase subfamily.</text>
</comment>
<dbReference type="CDD" id="cd00693">
    <property type="entry name" value="secretory_peroxidase"/>
    <property type="match status" value="1"/>
</dbReference>
<keyword evidence="13 19" id="KW-0376">Hydrogen peroxide</keyword>
<gene>
    <name evidence="21" type="ORF">ZIOFF_008273</name>
</gene>
<feature type="domain" description="Plant heme peroxidase family profile" evidence="20">
    <location>
        <begin position="27"/>
        <end position="324"/>
    </location>
</feature>
<feature type="signal peptide" evidence="19">
    <location>
        <begin position="1"/>
        <end position="25"/>
    </location>
</feature>
<feature type="binding site" evidence="16">
    <location>
        <position position="252"/>
    </location>
    <ligand>
        <name>Ca(2+)</name>
        <dbReference type="ChEBI" id="CHEBI:29108"/>
        <label>2</label>
    </ligand>
</feature>
<evidence type="ECO:0000256" key="4">
    <source>
        <dbReference type="ARBA" id="ARBA00022525"/>
    </source>
</evidence>
<dbReference type="Gene3D" id="1.10.520.10">
    <property type="match status" value="1"/>
</dbReference>
<keyword evidence="9 19" id="KW-0560">Oxidoreductase</keyword>
<evidence type="ECO:0000313" key="21">
    <source>
        <dbReference type="EMBL" id="KAG6534387.1"/>
    </source>
</evidence>
<keyword evidence="22" id="KW-1185">Reference proteome</keyword>
<evidence type="ECO:0000256" key="14">
    <source>
        <dbReference type="PIRSR" id="PIRSR600823-1"/>
    </source>
</evidence>
<evidence type="ECO:0000256" key="17">
    <source>
        <dbReference type="PIRSR" id="PIRSR600823-4"/>
    </source>
</evidence>
<dbReference type="GO" id="GO:0020037">
    <property type="term" value="F:heme binding"/>
    <property type="evidence" value="ECO:0007669"/>
    <property type="project" value="UniProtKB-UniRule"/>
</dbReference>
<evidence type="ECO:0000256" key="11">
    <source>
        <dbReference type="ARBA" id="ARBA00023157"/>
    </source>
</evidence>
<feature type="active site" description="Proton acceptor" evidence="14">
    <location>
        <position position="68"/>
    </location>
</feature>
<dbReference type="InterPro" id="IPR000823">
    <property type="entry name" value="Peroxidase_pln"/>
</dbReference>
<accession>A0A8J5LX38</accession>
<dbReference type="InterPro" id="IPR019794">
    <property type="entry name" value="Peroxidases_AS"/>
</dbReference>
<name>A0A8J5LX38_ZINOF</name>
<organism evidence="21 22">
    <name type="scientific">Zingiber officinale</name>
    <name type="common">Ginger</name>
    <name type="synonym">Amomum zingiber</name>
    <dbReference type="NCBI Taxonomy" id="94328"/>
    <lineage>
        <taxon>Eukaryota</taxon>
        <taxon>Viridiplantae</taxon>
        <taxon>Streptophyta</taxon>
        <taxon>Embryophyta</taxon>
        <taxon>Tracheophyta</taxon>
        <taxon>Spermatophyta</taxon>
        <taxon>Magnoliopsida</taxon>
        <taxon>Liliopsida</taxon>
        <taxon>Zingiberales</taxon>
        <taxon>Zingiberaceae</taxon>
        <taxon>Zingiber</taxon>
    </lineage>
</organism>
<feature type="disulfide bond" evidence="18">
    <location>
        <begin position="122"/>
        <end position="320"/>
    </location>
</feature>
<dbReference type="GO" id="GO:0140825">
    <property type="term" value="F:lactoperoxidase activity"/>
    <property type="evidence" value="ECO:0007669"/>
    <property type="project" value="UniProtKB-EC"/>
</dbReference>
<dbReference type="InterPro" id="IPR002016">
    <property type="entry name" value="Haem_peroxidase"/>
</dbReference>
<dbReference type="InterPro" id="IPR019793">
    <property type="entry name" value="Peroxidases_heam-ligand_BS"/>
</dbReference>
<keyword evidence="4 19" id="KW-0964">Secreted</keyword>
<evidence type="ECO:0000259" key="20">
    <source>
        <dbReference type="PROSITE" id="PS50873"/>
    </source>
</evidence>